<feature type="domain" description="Thiolase C-terminal" evidence="7">
    <location>
        <begin position="114"/>
        <end position="245"/>
    </location>
</feature>
<dbReference type="InterPro" id="IPR020613">
    <property type="entry name" value="Thiolase_CS"/>
</dbReference>
<evidence type="ECO:0000313" key="10">
    <source>
        <dbReference type="Proteomes" id="UP000478052"/>
    </source>
</evidence>
<comment type="pathway">
    <text evidence="1">Lipid metabolism.</text>
</comment>
<dbReference type="InterPro" id="IPR016039">
    <property type="entry name" value="Thiolase-like"/>
</dbReference>
<feature type="domain" description="Thiolase N-terminal" evidence="6">
    <location>
        <begin position="4"/>
        <end position="104"/>
    </location>
</feature>
<dbReference type="InterPro" id="IPR020610">
    <property type="entry name" value="Thiolase_AS"/>
</dbReference>
<dbReference type="EMBL" id="VUJU01000231">
    <property type="protein sequence ID" value="KAF0771942.1"/>
    <property type="molecule type" value="Genomic_DNA"/>
</dbReference>
<dbReference type="InterPro" id="IPR020616">
    <property type="entry name" value="Thiolase_N"/>
</dbReference>
<dbReference type="GO" id="GO:0016747">
    <property type="term" value="F:acyltransferase activity, transferring groups other than amino-acyl groups"/>
    <property type="evidence" value="ECO:0007669"/>
    <property type="project" value="InterPro"/>
</dbReference>
<gene>
    <name evidence="9" type="ORF">FWK35_00004823</name>
    <name evidence="8" type="ORF">FWK35_00010050</name>
</gene>
<keyword evidence="3 5" id="KW-0808">Transferase</keyword>
<dbReference type="Proteomes" id="UP000478052">
    <property type="component" value="Unassembled WGS sequence"/>
</dbReference>
<dbReference type="PANTHER" id="PTHR18919:SF107">
    <property type="entry name" value="ACETYL-COA ACETYLTRANSFERASE, CYTOSOLIC"/>
    <property type="match status" value="1"/>
</dbReference>
<name>A0A6G0YJI5_APHCR</name>
<dbReference type="Pfam" id="PF00108">
    <property type="entry name" value="Thiolase_N"/>
    <property type="match status" value="1"/>
</dbReference>
<evidence type="ECO:0000256" key="4">
    <source>
        <dbReference type="ARBA" id="ARBA00023315"/>
    </source>
</evidence>
<dbReference type="Pfam" id="PF02803">
    <property type="entry name" value="Thiolase_C"/>
    <property type="match status" value="1"/>
</dbReference>
<protein>
    <submittedName>
        <fullName evidence="8">Acetyl-CoA acetyltransferase, cytosolic</fullName>
    </submittedName>
</protein>
<dbReference type="PROSITE" id="PS00099">
    <property type="entry name" value="THIOLASE_3"/>
    <property type="match status" value="1"/>
</dbReference>
<organism evidence="8 10">
    <name type="scientific">Aphis craccivora</name>
    <name type="common">Cowpea aphid</name>
    <dbReference type="NCBI Taxonomy" id="307492"/>
    <lineage>
        <taxon>Eukaryota</taxon>
        <taxon>Metazoa</taxon>
        <taxon>Ecdysozoa</taxon>
        <taxon>Arthropoda</taxon>
        <taxon>Hexapoda</taxon>
        <taxon>Insecta</taxon>
        <taxon>Pterygota</taxon>
        <taxon>Neoptera</taxon>
        <taxon>Paraneoptera</taxon>
        <taxon>Hemiptera</taxon>
        <taxon>Sternorrhyncha</taxon>
        <taxon>Aphidomorpha</taxon>
        <taxon>Aphidoidea</taxon>
        <taxon>Aphididae</taxon>
        <taxon>Aphidini</taxon>
        <taxon>Aphis</taxon>
        <taxon>Aphis</taxon>
    </lineage>
</organism>
<dbReference type="CDD" id="cd00751">
    <property type="entry name" value="thiolase"/>
    <property type="match status" value="1"/>
</dbReference>
<evidence type="ECO:0000259" key="6">
    <source>
        <dbReference type="Pfam" id="PF00108"/>
    </source>
</evidence>
<dbReference type="NCBIfam" id="TIGR01930">
    <property type="entry name" value="AcCoA-C-Actrans"/>
    <property type="match status" value="1"/>
</dbReference>
<dbReference type="InterPro" id="IPR020617">
    <property type="entry name" value="Thiolase_C"/>
</dbReference>
<evidence type="ECO:0000256" key="2">
    <source>
        <dbReference type="ARBA" id="ARBA00010982"/>
    </source>
</evidence>
<proteinExistence type="inferred from homology"/>
<evidence type="ECO:0000256" key="1">
    <source>
        <dbReference type="ARBA" id="ARBA00005189"/>
    </source>
</evidence>
<sequence length="247" mass="26405">MFFSENIAEKYNISRELQDNYAFESQKRTAVAQKNGYFKDEITPVEVKVRRTTNIFDTDEYPKNDTTLESLSALKPVFKPNGGVVTAGNASGINDGAAVVLLMNGEECKKRNCTPLAKIVAHAECGVDPKIMGTGPIPAVLKTVSVNNFELVPKIEKAGWTMESVDIFELNEAFAAQSIAVVRDLGLNPDKVNIYGGAIALGHPIGASGARVLVTLVHILLRTGKKRGIASLCVGGGMGIAVAVETL</sequence>
<dbReference type="EMBL" id="VUJU01003670">
    <property type="protein sequence ID" value="KAF0757124.1"/>
    <property type="molecule type" value="Genomic_DNA"/>
</dbReference>
<keyword evidence="10" id="KW-1185">Reference proteome</keyword>
<dbReference type="AlphaFoldDB" id="A0A6G0YJI5"/>
<evidence type="ECO:0000313" key="8">
    <source>
        <dbReference type="EMBL" id="KAF0757124.1"/>
    </source>
</evidence>
<evidence type="ECO:0000259" key="7">
    <source>
        <dbReference type="Pfam" id="PF02803"/>
    </source>
</evidence>
<evidence type="ECO:0000313" key="9">
    <source>
        <dbReference type="EMBL" id="KAF0771942.1"/>
    </source>
</evidence>
<dbReference type="PANTHER" id="PTHR18919">
    <property type="entry name" value="ACETYL-COA C-ACYLTRANSFERASE"/>
    <property type="match status" value="1"/>
</dbReference>
<dbReference type="PROSITE" id="PS00737">
    <property type="entry name" value="THIOLASE_2"/>
    <property type="match status" value="1"/>
</dbReference>
<comment type="similarity">
    <text evidence="2 5">Belongs to the thiolase-like superfamily. Thiolase family.</text>
</comment>
<keyword evidence="4 5" id="KW-0012">Acyltransferase</keyword>
<dbReference type="OrthoDB" id="5404651at2759"/>
<reference evidence="8 10" key="1">
    <citation type="submission" date="2019-08" db="EMBL/GenBank/DDBJ databases">
        <title>Whole genome of Aphis craccivora.</title>
        <authorList>
            <person name="Voronova N.V."/>
            <person name="Shulinski R.S."/>
            <person name="Bandarenka Y.V."/>
            <person name="Zhorov D.G."/>
            <person name="Warner D."/>
        </authorList>
    </citation>
    <scope>NUCLEOTIDE SEQUENCE [LARGE SCALE GENOMIC DNA]</scope>
    <source>
        <strain evidence="8">180601</strain>
        <tissue evidence="8">Whole Body</tissue>
    </source>
</reference>
<evidence type="ECO:0000256" key="5">
    <source>
        <dbReference type="RuleBase" id="RU003557"/>
    </source>
</evidence>
<comment type="caution">
    <text evidence="8">The sequence shown here is derived from an EMBL/GenBank/DDBJ whole genome shotgun (WGS) entry which is preliminary data.</text>
</comment>
<accession>A0A6G0YJI5</accession>
<dbReference type="SUPFAM" id="SSF53901">
    <property type="entry name" value="Thiolase-like"/>
    <property type="match status" value="2"/>
</dbReference>
<dbReference type="InterPro" id="IPR002155">
    <property type="entry name" value="Thiolase"/>
</dbReference>
<dbReference type="Gene3D" id="3.40.47.10">
    <property type="match status" value="1"/>
</dbReference>
<evidence type="ECO:0000256" key="3">
    <source>
        <dbReference type="ARBA" id="ARBA00022679"/>
    </source>
</evidence>